<evidence type="ECO:0000259" key="1">
    <source>
        <dbReference type="Pfam" id="PF04738"/>
    </source>
</evidence>
<accession>A0ABS4KXD7</accession>
<comment type="caution">
    <text evidence="3">The sequence shown here is derived from an EMBL/GenBank/DDBJ whole genome shotgun (WGS) entry which is preliminary data.</text>
</comment>
<dbReference type="InterPro" id="IPR006827">
    <property type="entry name" value="Lant_deHydtase_N"/>
</dbReference>
<organism evidence="3 4">
    <name type="scientific">Streptomyces avidinii</name>
    <dbReference type="NCBI Taxonomy" id="1895"/>
    <lineage>
        <taxon>Bacteria</taxon>
        <taxon>Bacillati</taxon>
        <taxon>Actinomycetota</taxon>
        <taxon>Actinomycetes</taxon>
        <taxon>Kitasatosporales</taxon>
        <taxon>Streptomycetaceae</taxon>
        <taxon>Streptomyces</taxon>
    </lineage>
</organism>
<dbReference type="NCBIfam" id="TIGR03891">
    <property type="entry name" value="thiopep_ocin"/>
    <property type="match status" value="1"/>
</dbReference>
<evidence type="ECO:0000259" key="2">
    <source>
        <dbReference type="Pfam" id="PF14028"/>
    </source>
</evidence>
<dbReference type="Proteomes" id="UP001519310">
    <property type="component" value="Unassembled WGS sequence"/>
</dbReference>
<protein>
    <submittedName>
        <fullName evidence="3">Thiopeptide-type bacteriocin biosynthesis protein</fullName>
    </submittedName>
</protein>
<dbReference type="InterPro" id="IPR023809">
    <property type="entry name" value="Thiopep_bacteriocin_synth_dom"/>
</dbReference>
<proteinExistence type="predicted"/>
<feature type="domain" description="Thiopeptide-type bacteriocin biosynthesis" evidence="2">
    <location>
        <begin position="777"/>
        <end position="1025"/>
    </location>
</feature>
<feature type="domain" description="Lantibiotic dehydratase N-terminal" evidence="1">
    <location>
        <begin position="60"/>
        <end position="701"/>
    </location>
</feature>
<sequence length="1033" mass="112556">MSADASRGTGTRGPAASGASGLYRCLDHFVIRTPILPVTDYPAAQDLRLTPATARLRDNEPARRAVVVSSLPLATSLLGPARTERDRRRLESSILRYLIRLTTRPTPFGLNAGVALGRWGPVTDVRLADQPPDVHARVDMHALMHFVTALESRTEIREATTVIANPAVLHRAGRVTLSGVEAVLGANGGENVTLRATGAVTRALTLARTPIAYADLATDLLEAVPAATPDKVHDLLYRLWHHAFLLTDLRPPLTHLDPAGHVLDHLSRIPAAVTAAADLGELLTAIRNWERQPAGPGAAVFPALADHARRVTGFETATPLQVDTVLPLAACNVSHRVAEEAVRAAELLLRLTPFPFGLPQISAYRGAFEVRYGIDRDVPVLELLDPVTGLGSPSLLPPVVPAKAARADTLLRLATDALHGHLTSIDLDQHTIDRLALWETAPERLPASLDLYAMVSAQSPAAIDAGDFHLVVGPNVGAGAAGRNLGRFAGMLTGAVPALGDIADAEQAVQAGRILAELVYLPEKTRSANVVVRPAIRDHEVGIRTSAEDGPARYIPLDQLAVRVTNGRFALIWDDGTGELREVTVCSGHMLNNSRAPTVCRFLAEVSRDGTAQIAGFDWGPARDFPYLPRVTSGPVILRLAQWRIDHATAHEMAGQPDRFPAGFDAWSRQWRVPRHTYLTSSDAAADHRLLIDATAPSHTNEIRRALNRLRPGGSVVLQEAVPGLADTWVSGPNGRHTVELVVSMTRNAPDPRSVPPGKAAARVARADRLHPPGSDWTFVKLYGDRQEEESLLVGGIRELIRSLDRQCDRCVFLRYADPEPHLRLRLRGNPSVLVPALSDWAGTLLADNHVSRFTFDVYDREIERYGGLVGMDITEQLYSADSSAVLDLLFLDHAGQSQLDRTGLALVTIDDLLAGLGLSEADRIRFYHRETPQRRLAGAEYRTRKAEFCDLLRRPPARPIEDVLTQRRPHLADVADRLADLQRRQQLGKSLPELCRSYVHLHCNRLLGTDRAAENTALDLLYRTRHSLASGA</sequence>
<dbReference type="Pfam" id="PF04738">
    <property type="entry name" value="Lant_dehydr_N"/>
    <property type="match status" value="1"/>
</dbReference>
<dbReference type="EMBL" id="JAGGLQ010000001">
    <property type="protein sequence ID" value="MBP2034677.1"/>
    <property type="molecule type" value="Genomic_DNA"/>
</dbReference>
<dbReference type="Pfam" id="PF14028">
    <property type="entry name" value="Lant_dehydr_C"/>
    <property type="match status" value="1"/>
</dbReference>
<name>A0ABS4KXD7_STRAV</name>
<gene>
    <name evidence="3" type="ORF">J2Z77_000461</name>
</gene>
<reference evidence="3 4" key="1">
    <citation type="submission" date="2021-03" db="EMBL/GenBank/DDBJ databases">
        <title>Genomic Encyclopedia of Type Strains, Phase IV (KMG-IV): sequencing the most valuable type-strain genomes for metagenomic binning, comparative biology and taxonomic classification.</title>
        <authorList>
            <person name="Goeker M."/>
        </authorList>
    </citation>
    <scope>NUCLEOTIDE SEQUENCE [LARGE SCALE GENOMIC DNA]</scope>
    <source>
        <strain evidence="3 4">DSM 40526</strain>
    </source>
</reference>
<keyword evidence="4" id="KW-1185">Reference proteome</keyword>
<evidence type="ECO:0000313" key="4">
    <source>
        <dbReference type="Proteomes" id="UP001519310"/>
    </source>
</evidence>
<evidence type="ECO:0000313" key="3">
    <source>
        <dbReference type="EMBL" id="MBP2034677.1"/>
    </source>
</evidence>
<dbReference type="RefSeq" id="WP_189965299.1">
    <property type="nucleotide sequence ID" value="NZ_BMVL01000002.1"/>
</dbReference>